<dbReference type="EMBL" id="ACEQ02000026">
    <property type="protein sequence ID" value="EEZ74949.1"/>
    <property type="molecule type" value="Genomic_DNA"/>
</dbReference>
<dbReference type="InterPro" id="IPR014902">
    <property type="entry name" value="FHBP-like_C"/>
</dbReference>
<dbReference type="Proteomes" id="UP000003843">
    <property type="component" value="Unassembled WGS sequence"/>
</dbReference>
<gene>
    <name evidence="3" type="ORF">NEILACOT_05014</name>
</gene>
<evidence type="ECO:0000313" key="4">
    <source>
        <dbReference type="Proteomes" id="UP000003843"/>
    </source>
</evidence>
<accession>D0WBT7</accession>
<dbReference type="InterPro" id="IPR011250">
    <property type="entry name" value="OMP/PagP_B-barrel"/>
</dbReference>
<dbReference type="RefSeq" id="WP_003710550.1">
    <property type="nucleotide sequence ID" value="NZ_KN046803.1"/>
</dbReference>
<proteinExistence type="predicted"/>
<evidence type="ECO:0000313" key="3">
    <source>
        <dbReference type="EMBL" id="EEZ74949.1"/>
    </source>
</evidence>
<evidence type="ECO:0000259" key="2">
    <source>
        <dbReference type="Pfam" id="PF08794"/>
    </source>
</evidence>
<reference evidence="3 4" key="1">
    <citation type="submission" date="2009-10" db="EMBL/GenBank/DDBJ databases">
        <authorList>
            <person name="Weinstock G."/>
            <person name="Sodergren E."/>
            <person name="Clifton S."/>
            <person name="Fulton L."/>
            <person name="Fulton B."/>
            <person name="Courtney L."/>
            <person name="Fronick C."/>
            <person name="Harrison M."/>
            <person name="Strong C."/>
            <person name="Farmer C."/>
            <person name="Delahaunty K."/>
            <person name="Markovic C."/>
            <person name="Hall O."/>
            <person name="Minx P."/>
            <person name="Tomlinson C."/>
            <person name="Mitreva M."/>
            <person name="Nelson J."/>
            <person name="Hou S."/>
            <person name="Wollam A."/>
            <person name="Pepin K.H."/>
            <person name="Johnson M."/>
            <person name="Bhonagiri V."/>
            <person name="Nash W.E."/>
            <person name="Warren W."/>
            <person name="Chinwalla A."/>
            <person name="Mardis E.R."/>
            <person name="Wilson R.K."/>
        </authorList>
    </citation>
    <scope>NUCLEOTIDE SEQUENCE [LARGE SCALE GENOMIC DNA]</scope>
    <source>
        <strain evidence="3 4">ATCC 23970</strain>
    </source>
</reference>
<dbReference type="Gene3D" id="2.40.160.90">
    <property type="match status" value="1"/>
</dbReference>
<sequence>MASVTQQVGSVSSSGNNINLFDVVPASNKVQTVGTVTTARVKAGGDNYELISKGQAHIYRQKYSLIAGLSERERIEKDPSGIERGLNVDDDSVDFVVKGSATKALPTKGSFDYTGAAGNGKNTGVLSYNVNFENKTGSGKITGLGKTLNLAEGKIASYEHHNSLDNTTIRGHGISGQTSREDASASGSYKLGFFGPNAEEIVGAVNDGEIGFAGSR</sequence>
<name>D0WBT7_NEILA</name>
<evidence type="ECO:0000256" key="1">
    <source>
        <dbReference type="ARBA" id="ARBA00004442"/>
    </source>
</evidence>
<dbReference type="Pfam" id="PF08794">
    <property type="entry name" value="FHBP_C"/>
    <property type="match status" value="1"/>
</dbReference>
<protein>
    <recommendedName>
        <fullName evidence="2">Factor H binding protein-like C-terminal domain-containing protein</fullName>
    </recommendedName>
</protein>
<comment type="caution">
    <text evidence="3">The sequence shown here is derived from an EMBL/GenBank/DDBJ whole genome shotgun (WGS) entry which is preliminary data.</text>
</comment>
<dbReference type="SUPFAM" id="SSF56925">
    <property type="entry name" value="OMPA-like"/>
    <property type="match status" value="1"/>
</dbReference>
<comment type="subcellular location">
    <subcellularLocation>
        <location evidence="1">Cell outer membrane</location>
    </subcellularLocation>
</comment>
<dbReference type="GO" id="GO:0009279">
    <property type="term" value="C:cell outer membrane"/>
    <property type="evidence" value="ECO:0007669"/>
    <property type="project" value="UniProtKB-SubCell"/>
</dbReference>
<feature type="domain" description="Factor H binding protein-like C-terminal" evidence="2">
    <location>
        <begin position="104"/>
        <end position="205"/>
    </location>
</feature>
<dbReference type="AlphaFoldDB" id="D0WBT7"/>
<organism evidence="3 4">
    <name type="scientific">Neisseria lactamica ATCC 23970</name>
    <dbReference type="NCBI Taxonomy" id="546265"/>
    <lineage>
        <taxon>Bacteria</taxon>
        <taxon>Pseudomonadati</taxon>
        <taxon>Pseudomonadota</taxon>
        <taxon>Betaproteobacteria</taxon>
        <taxon>Neisseriales</taxon>
        <taxon>Neisseriaceae</taxon>
        <taxon>Neisseria</taxon>
    </lineage>
</organism>